<dbReference type="Gene3D" id="3.30.530.20">
    <property type="match status" value="1"/>
</dbReference>
<sequence length="191" mass="21677">MVTTLSDKKLSPVFGTLAFVGAILAYFYQDAVSNGVKITVRRSMSCTAKRAFQAVSDFDVMPKISSDILKYDFVDDPPMHLNMRFSETRKMGSSDVLVTNLQVTEYDNNDKSPHARMVADTHGTIWDTTFDVVRNNSSGDQEVILEIAMHARAHQLMPKLLNPIMQVLFRFGLNSHIDQVKIWCEKEQQEK</sequence>
<keyword evidence="1" id="KW-0812">Transmembrane</keyword>
<dbReference type="AlphaFoldDB" id="A0A9N8HJS8"/>
<name>A0A9N8HJS8_9STRA</name>
<keyword evidence="3" id="KW-1185">Reference proteome</keyword>
<comment type="caution">
    <text evidence="2">The sequence shown here is derived from an EMBL/GenBank/DDBJ whole genome shotgun (WGS) entry which is preliminary data.</text>
</comment>
<proteinExistence type="predicted"/>
<evidence type="ECO:0000256" key="1">
    <source>
        <dbReference type="SAM" id="Phobius"/>
    </source>
</evidence>
<keyword evidence="1" id="KW-0472">Membrane</keyword>
<dbReference type="SUPFAM" id="SSF55961">
    <property type="entry name" value="Bet v1-like"/>
    <property type="match status" value="1"/>
</dbReference>
<evidence type="ECO:0000313" key="2">
    <source>
        <dbReference type="EMBL" id="CAB9515337.1"/>
    </source>
</evidence>
<dbReference type="InterPro" id="IPR023393">
    <property type="entry name" value="START-like_dom_sf"/>
</dbReference>
<accession>A0A9N8HJS8</accession>
<protein>
    <submittedName>
        <fullName evidence="2">Uncharacterized protein</fullName>
    </submittedName>
</protein>
<organism evidence="2 3">
    <name type="scientific">Seminavis robusta</name>
    <dbReference type="NCBI Taxonomy" id="568900"/>
    <lineage>
        <taxon>Eukaryota</taxon>
        <taxon>Sar</taxon>
        <taxon>Stramenopiles</taxon>
        <taxon>Ochrophyta</taxon>
        <taxon>Bacillariophyta</taxon>
        <taxon>Bacillariophyceae</taxon>
        <taxon>Bacillariophycidae</taxon>
        <taxon>Naviculales</taxon>
        <taxon>Naviculaceae</taxon>
        <taxon>Seminavis</taxon>
    </lineage>
</organism>
<feature type="transmembrane region" description="Helical" evidence="1">
    <location>
        <begin position="12"/>
        <end position="28"/>
    </location>
</feature>
<dbReference type="CDD" id="cd07812">
    <property type="entry name" value="SRPBCC"/>
    <property type="match status" value="1"/>
</dbReference>
<reference evidence="2" key="1">
    <citation type="submission" date="2020-06" db="EMBL/GenBank/DDBJ databases">
        <authorList>
            <consortium name="Plant Systems Biology data submission"/>
        </authorList>
    </citation>
    <scope>NUCLEOTIDE SEQUENCE</scope>
    <source>
        <strain evidence="2">D6</strain>
    </source>
</reference>
<keyword evidence="1" id="KW-1133">Transmembrane helix</keyword>
<gene>
    <name evidence="2" type="ORF">SEMRO_709_G190810.1</name>
</gene>
<evidence type="ECO:0000313" key="3">
    <source>
        <dbReference type="Proteomes" id="UP001153069"/>
    </source>
</evidence>
<dbReference type="EMBL" id="CAICTM010000708">
    <property type="protein sequence ID" value="CAB9515337.1"/>
    <property type="molecule type" value="Genomic_DNA"/>
</dbReference>
<dbReference type="Proteomes" id="UP001153069">
    <property type="component" value="Unassembled WGS sequence"/>
</dbReference>